<sequence>MLSIRQILANNLKYLMSSNQNLDTQQKLAAKSGIGQPTIGRTLREESDPGISTVHSLAKAFKIEAQDLLDSGLIDRLKGEGSNVSSGQGLYDPVPLISWVAAGMLDESFDLLETHDAEEWLQCPYAHSSSAFCLQIKGLSMWPEYRDGEIILVDPGVEARHNSDVVIRTPEPDRKTTFKRLQITEDGTYLMALNPDFPDRYIQMPEETKICGVVTGSWMRRR</sequence>
<evidence type="ECO:0000256" key="3">
    <source>
        <dbReference type="ARBA" id="ARBA00023163"/>
    </source>
</evidence>
<evidence type="ECO:0000259" key="4">
    <source>
        <dbReference type="PROSITE" id="PS50943"/>
    </source>
</evidence>
<dbReference type="Pfam" id="PF01381">
    <property type="entry name" value="HTH_3"/>
    <property type="match status" value="1"/>
</dbReference>
<keyword evidence="8" id="KW-1185">Reference proteome</keyword>
<dbReference type="EMBL" id="MDDR01000061">
    <property type="protein sequence ID" value="OIN44546.1"/>
    <property type="molecule type" value="Genomic_DNA"/>
</dbReference>
<comment type="caution">
    <text evidence="5">The sequence shown here is derived from an EMBL/GenBank/DDBJ whole genome shotgun (WGS) entry which is preliminary data.</text>
</comment>
<dbReference type="Gene3D" id="2.10.109.10">
    <property type="entry name" value="Umud Fragment, subunit A"/>
    <property type="match status" value="1"/>
</dbReference>
<dbReference type="Pfam" id="PF00717">
    <property type="entry name" value="Peptidase_S24"/>
    <property type="match status" value="1"/>
</dbReference>
<dbReference type="Proteomes" id="UP000181661">
    <property type="component" value="Unassembled WGS sequence"/>
</dbReference>
<evidence type="ECO:0000256" key="2">
    <source>
        <dbReference type="ARBA" id="ARBA00023125"/>
    </source>
</evidence>
<dbReference type="EMBL" id="FNTS01000002">
    <property type="protein sequence ID" value="SED27336.1"/>
    <property type="molecule type" value="Genomic_DNA"/>
</dbReference>
<evidence type="ECO:0000313" key="5">
    <source>
        <dbReference type="EMBL" id="OIN44546.1"/>
    </source>
</evidence>
<feature type="domain" description="HTH cro/C1-type" evidence="4">
    <location>
        <begin position="24"/>
        <end position="68"/>
    </location>
</feature>
<dbReference type="Proteomes" id="UP000182179">
    <property type="component" value="Unassembled WGS sequence"/>
</dbReference>
<evidence type="ECO:0000256" key="1">
    <source>
        <dbReference type="ARBA" id="ARBA00023015"/>
    </source>
</evidence>
<evidence type="ECO:0000313" key="7">
    <source>
        <dbReference type="Proteomes" id="UP000181661"/>
    </source>
</evidence>
<reference evidence="6 8" key="2">
    <citation type="submission" date="2016-10" db="EMBL/GenBank/DDBJ databases">
        <authorList>
            <person name="Varghese N."/>
            <person name="Submissions S."/>
        </authorList>
    </citation>
    <scope>NUCLEOTIDE SEQUENCE [LARGE SCALE GENOMIC DNA]</scope>
    <source>
        <strain evidence="6 8">BS2773</strain>
    </source>
</reference>
<dbReference type="GO" id="GO:0003677">
    <property type="term" value="F:DNA binding"/>
    <property type="evidence" value="ECO:0007669"/>
    <property type="project" value="UniProtKB-KW"/>
</dbReference>
<dbReference type="RefSeq" id="WP_071487367.1">
    <property type="nucleotide sequence ID" value="NZ_FNTS01000002.1"/>
</dbReference>
<dbReference type="InterPro" id="IPR015927">
    <property type="entry name" value="Peptidase_S24_S26A/B/C"/>
</dbReference>
<evidence type="ECO:0000313" key="8">
    <source>
        <dbReference type="Proteomes" id="UP000182179"/>
    </source>
</evidence>
<organism evidence="5 7">
    <name type="scientific">Pseudomonas costantinii</name>
    <dbReference type="NCBI Taxonomy" id="168469"/>
    <lineage>
        <taxon>Bacteria</taxon>
        <taxon>Pseudomonadati</taxon>
        <taxon>Pseudomonadota</taxon>
        <taxon>Gammaproteobacteria</taxon>
        <taxon>Pseudomonadales</taxon>
        <taxon>Pseudomonadaceae</taxon>
        <taxon>Pseudomonas</taxon>
    </lineage>
</organism>
<dbReference type="InterPro" id="IPR036286">
    <property type="entry name" value="LexA/Signal_pep-like_sf"/>
</dbReference>
<reference evidence="5 7" key="1">
    <citation type="submission" date="2016-08" db="EMBL/GenBank/DDBJ databases">
        <title>Draft genome sequence of Pseudomonas costantinii LMG 22119, type strain isolated from cultivated mushroom (Agaricus bisporus) sporophores.</title>
        <authorList>
            <person name="Tambong J.T."/>
        </authorList>
    </citation>
    <scope>NUCLEOTIDE SEQUENCE [LARGE SCALE GENOMIC DNA]</scope>
    <source>
        <strain evidence="5 7">LMG 22119</strain>
    </source>
</reference>
<dbReference type="CDD" id="cd06529">
    <property type="entry name" value="S24_LexA-like"/>
    <property type="match status" value="1"/>
</dbReference>
<evidence type="ECO:0000313" key="6">
    <source>
        <dbReference type="EMBL" id="SED27336.1"/>
    </source>
</evidence>
<dbReference type="PROSITE" id="PS50943">
    <property type="entry name" value="HTH_CROC1"/>
    <property type="match status" value="1"/>
</dbReference>
<dbReference type="InterPro" id="IPR001387">
    <property type="entry name" value="Cro/C1-type_HTH"/>
</dbReference>
<dbReference type="SMART" id="SM00530">
    <property type="entry name" value="HTH_XRE"/>
    <property type="match status" value="1"/>
</dbReference>
<dbReference type="AlphaFoldDB" id="A0A1S2UES7"/>
<keyword evidence="3" id="KW-0804">Transcription</keyword>
<dbReference type="PANTHER" id="PTHR40661:SF3">
    <property type="entry name" value="FELS-1 PROPHAGE TRANSCRIPTIONAL REGULATOR"/>
    <property type="match status" value="1"/>
</dbReference>
<gene>
    <name evidence="5" type="ORF">BFL40_30120</name>
    <name evidence="6" type="ORF">SAMN04515675_0518</name>
</gene>
<accession>A0A1S2UES7</accession>
<dbReference type="OrthoDB" id="9791537at2"/>
<dbReference type="CDD" id="cd00093">
    <property type="entry name" value="HTH_XRE"/>
    <property type="match status" value="1"/>
</dbReference>
<dbReference type="SUPFAM" id="SSF51306">
    <property type="entry name" value="LexA/Signal peptidase"/>
    <property type="match status" value="1"/>
</dbReference>
<dbReference type="InterPro" id="IPR010982">
    <property type="entry name" value="Lambda_DNA-bd_dom_sf"/>
</dbReference>
<keyword evidence="1" id="KW-0805">Transcription regulation</keyword>
<dbReference type="PANTHER" id="PTHR40661">
    <property type="match status" value="1"/>
</dbReference>
<protein>
    <submittedName>
        <fullName evidence="6">SOS-response transcriptional repressor LexA (RecA-mediated autopeptidase)</fullName>
    </submittedName>
</protein>
<keyword evidence="2" id="KW-0238">DNA-binding</keyword>
<dbReference type="InterPro" id="IPR039418">
    <property type="entry name" value="LexA-like"/>
</dbReference>
<dbReference type="SUPFAM" id="SSF47413">
    <property type="entry name" value="lambda repressor-like DNA-binding domains"/>
    <property type="match status" value="1"/>
</dbReference>
<name>A0A1S2UES7_9PSED</name>
<dbReference type="Gene3D" id="1.10.260.40">
    <property type="entry name" value="lambda repressor-like DNA-binding domains"/>
    <property type="match status" value="1"/>
</dbReference>
<proteinExistence type="predicted"/>